<gene>
    <name evidence="1" type="ORF">ACI1P1_15075</name>
</gene>
<evidence type="ECO:0000313" key="2">
    <source>
        <dbReference type="Proteomes" id="UP001631969"/>
    </source>
</evidence>
<dbReference type="EMBL" id="JBJURJ010000009">
    <property type="protein sequence ID" value="MFM9329615.1"/>
    <property type="molecule type" value="Genomic_DNA"/>
</dbReference>
<protein>
    <submittedName>
        <fullName evidence="1">DeoR/GlpR family DNA-binding transcription regulator</fullName>
    </submittedName>
</protein>
<accession>A0ACC7NZK6</accession>
<reference evidence="1" key="1">
    <citation type="submission" date="2024-12" db="EMBL/GenBank/DDBJ databases">
        <authorList>
            <person name="Wu N."/>
        </authorList>
    </citation>
    <scope>NUCLEOTIDE SEQUENCE</scope>
    <source>
        <strain evidence="1">P15</strain>
    </source>
</reference>
<organism evidence="1 2">
    <name type="scientific">Paenibacillus mesotrionivorans</name>
    <dbReference type="NCBI Taxonomy" id="3160968"/>
    <lineage>
        <taxon>Bacteria</taxon>
        <taxon>Bacillati</taxon>
        <taxon>Bacillota</taxon>
        <taxon>Bacilli</taxon>
        <taxon>Bacillales</taxon>
        <taxon>Paenibacillaceae</taxon>
        <taxon>Paenibacillus</taxon>
    </lineage>
</organism>
<proteinExistence type="predicted"/>
<keyword evidence="2" id="KW-1185">Reference proteome</keyword>
<dbReference type="Proteomes" id="UP001631969">
    <property type="component" value="Unassembled WGS sequence"/>
</dbReference>
<comment type="caution">
    <text evidence="1">The sequence shown here is derived from an EMBL/GenBank/DDBJ whole genome shotgun (WGS) entry which is preliminary data.</text>
</comment>
<name>A0ACC7NZK6_9BACL</name>
<keyword evidence="1" id="KW-0238">DNA-binding</keyword>
<sequence length="250" mass="27334">MSTIKRHEQILEILITEKEATVSRLSEELGVSGKTIREDLEKLEKKGLLRRFHGGAALANEGFAGLFPDSLPNSKNEDAKAQAARRGLELVNTGEVIALDGGSTTLAMAKLLDNIPITVVTNDLFIIGELVKKDKVRLVVPGGYRNRNQLINENFASIISNMNIQKAFISATGIHEEYGLTVFTQAIVGQKRAIMQAAAECYCVADHTKFNQCALLTFAKPEELTAIVTDPGLPGETVQRYTARGIQLIR</sequence>
<evidence type="ECO:0000313" key="1">
    <source>
        <dbReference type="EMBL" id="MFM9329615.1"/>
    </source>
</evidence>